<proteinExistence type="predicted"/>
<evidence type="ECO:0000313" key="1">
    <source>
        <dbReference type="EMBL" id="JAD32843.1"/>
    </source>
</evidence>
<dbReference type="AlphaFoldDB" id="A0A0A8Z578"/>
<name>A0A0A8Z578_ARUDO</name>
<protein>
    <submittedName>
        <fullName evidence="1">Uncharacterized protein</fullName>
    </submittedName>
</protein>
<dbReference type="EMBL" id="GBRH01265052">
    <property type="protein sequence ID" value="JAD32843.1"/>
    <property type="molecule type" value="Transcribed_RNA"/>
</dbReference>
<accession>A0A0A8Z578</accession>
<reference evidence="1" key="1">
    <citation type="submission" date="2014-09" db="EMBL/GenBank/DDBJ databases">
        <authorList>
            <person name="Magalhaes I.L.F."/>
            <person name="Oliveira U."/>
            <person name="Santos F.R."/>
            <person name="Vidigal T.H.D.A."/>
            <person name="Brescovit A.D."/>
            <person name="Santos A.J."/>
        </authorList>
    </citation>
    <scope>NUCLEOTIDE SEQUENCE</scope>
    <source>
        <tissue evidence="1">Shoot tissue taken approximately 20 cm above the soil surface</tissue>
    </source>
</reference>
<reference evidence="1" key="2">
    <citation type="journal article" date="2015" name="Data Brief">
        <title>Shoot transcriptome of the giant reed, Arundo donax.</title>
        <authorList>
            <person name="Barrero R.A."/>
            <person name="Guerrero F.D."/>
            <person name="Moolhuijzen P."/>
            <person name="Goolsby J.A."/>
            <person name="Tidwell J."/>
            <person name="Bellgard S.E."/>
            <person name="Bellgard M.I."/>
        </authorList>
    </citation>
    <scope>NUCLEOTIDE SEQUENCE</scope>
    <source>
        <tissue evidence="1">Shoot tissue taken approximately 20 cm above the soil surface</tissue>
    </source>
</reference>
<sequence>MRVLEKRRHAKLILPQMKTQIFAERL</sequence>
<organism evidence="1">
    <name type="scientific">Arundo donax</name>
    <name type="common">Giant reed</name>
    <name type="synonym">Donax arundinaceus</name>
    <dbReference type="NCBI Taxonomy" id="35708"/>
    <lineage>
        <taxon>Eukaryota</taxon>
        <taxon>Viridiplantae</taxon>
        <taxon>Streptophyta</taxon>
        <taxon>Embryophyta</taxon>
        <taxon>Tracheophyta</taxon>
        <taxon>Spermatophyta</taxon>
        <taxon>Magnoliopsida</taxon>
        <taxon>Liliopsida</taxon>
        <taxon>Poales</taxon>
        <taxon>Poaceae</taxon>
        <taxon>PACMAD clade</taxon>
        <taxon>Arundinoideae</taxon>
        <taxon>Arundineae</taxon>
        <taxon>Arundo</taxon>
    </lineage>
</organism>